<accession>A0ABT9Z4K0</accession>
<sequence length="101" mass="11751">MIINAMEKIMLDLLDEYKDKLQLTCTCNECMDDIIALTLNNVQPRYVTNKEKIMYIKASYVDKQEMTSLVVKLAECAKIVSDRPLCKTYQKRVDANEMSYL</sequence>
<gene>
    <name evidence="1" type="ORF">J2S02_003492</name>
</gene>
<comment type="caution">
    <text evidence="1">The sequence shown here is derived from an EMBL/GenBank/DDBJ whole genome shotgun (WGS) entry which is preliminary data.</text>
</comment>
<organism evidence="1 2">
    <name type="scientific">Metabacillus niabensis</name>
    <dbReference type="NCBI Taxonomy" id="324854"/>
    <lineage>
        <taxon>Bacteria</taxon>
        <taxon>Bacillati</taxon>
        <taxon>Bacillota</taxon>
        <taxon>Bacilli</taxon>
        <taxon>Bacillales</taxon>
        <taxon>Bacillaceae</taxon>
        <taxon>Metabacillus</taxon>
    </lineage>
</organism>
<dbReference type="Proteomes" id="UP001232245">
    <property type="component" value="Unassembled WGS sequence"/>
</dbReference>
<protein>
    <submittedName>
        <fullName evidence="1">Competence protein ComFB</fullName>
    </submittedName>
</protein>
<evidence type="ECO:0000313" key="1">
    <source>
        <dbReference type="EMBL" id="MDQ0227147.1"/>
    </source>
</evidence>
<dbReference type="InterPro" id="IPR019657">
    <property type="entry name" value="ComFB"/>
</dbReference>
<proteinExistence type="predicted"/>
<dbReference type="EMBL" id="JAUSTZ010000008">
    <property type="protein sequence ID" value="MDQ0227147.1"/>
    <property type="molecule type" value="Genomic_DNA"/>
</dbReference>
<keyword evidence="2" id="KW-1185">Reference proteome</keyword>
<dbReference type="Pfam" id="PF10719">
    <property type="entry name" value="ComFB"/>
    <property type="match status" value="1"/>
</dbReference>
<evidence type="ECO:0000313" key="2">
    <source>
        <dbReference type="Proteomes" id="UP001232245"/>
    </source>
</evidence>
<reference evidence="1 2" key="1">
    <citation type="submission" date="2023-07" db="EMBL/GenBank/DDBJ databases">
        <title>Genomic Encyclopedia of Type Strains, Phase IV (KMG-IV): sequencing the most valuable type-strain genomes for metagenomic binning, comparative biology and taxonomic classification.</title>
        <authorList>
            <person name="Goeker M."/>
        </authorList>
    </citation>
    <scope>NUCLEOTIDE SEQUENCE [LARGE SCALE GENOMIC DNA]</scope>
    <source>
        <strain evidence="1 2">DSM 17723</strain>
    </source>
</reference>
<dbReference type="RefSeq" id="WP_095299749.1">
    <property type="nucleotide sequence ID" value="NZ_CADEPK010000364.1"/>
</dbReference>
<name>A0ABT9Z4K0_9BACI</name>